<proteinExistence type="predicted"/>
<dbReference type="PATRIC" id="fig|1204725.3.peg.92"/>
<dbReference type="PANTHER" id="PTHR40031:SF1">
    <property type="entry name" value="MEMBRANE-BOUND METAL-DEPENDENT HYDROLASE"/>
    <property type="match status" value="1"/>
</dbReference>
<keyword evidence="1" id="KW-0812">Transmembrane</keyword>
<comment type="caution">
    <text evidence="2">The sequence shown here is derived from an EMBL/GenBank/DDBJ whole genome shotgun (WGS) entry which is preliminary data.</text>
</comment>
<keyword evidence="1" id="KW-1133">Transmembrane helix</keyword>
<keyword evidence="1" id="KW-0472">Membrane</keyword>
<dbReference type="PANTHER" id="PTHR40031">
    <property type="entry name" value="HYPOTHETICAL MEMBRANE SPANNING PROTEIN"/>
    <property type="match status" value="1"/>
</dbReference>
<feature type="transmembrane region" description="Helical" evidence="1">
    <location>
        <begin position="142"/>
        <end position="164"/>
    </location>
</feature>
<protein>
    <recommendedName>
        <fullName evidence="4">Membrane-bound metal-dependent hydrolase</fullName>
    </recommendedName>
</protein>
<evidence type="ECO:0000313" key="3">
    <source>
        <dbReference type="Proteomes" id="UP000007360"/>
    </source>
</evidence>
<sequence>MDFFTHFIVPFAILTLLKVKGFTVKDRLSGGFGGISVDFDVIFFAVGFLAPELFIFTHRGITHSFIFGLVTAIIFIYIISRPSINGFISHLIRRDIKIKFNKRNVILAYFGVLTHLFLDFLTTGGIPLFYPFSLTRYSANLYYYTDLVTAIVALAVLIILYLRLDPKYKKIALVGFMIMLISFGGIRADAKMDTLQSQTLSDGYNQITAYPTSDMFTWTVVESDGGNKYKVFTYNTLQKESSNLREVNNLTVNNGSYESAQEAIKYANTLPEVEKFHWNFPHATINATKTDSGWNLTYSDLIGNHYEPGELSVVVS</sequence>
<feature type="transmembrane region" description="Helical" evidence="1">
    <location>
        <begin position="6"/>
        <end position="23"/>
    </location>
</feature>
<gene>
    <name evidence="2" type="ORF">A994_00465</name>
</gene>
<feature type="transmembrane region" description="Helical" evidence="1">
    <location>
        <begin position="105"/>
        <end position="130"/>
    </location>
</feature>
<dbReference type="OrthoDB" id="118042at2157"/>
<dbReference type="InterPro" id="IPR053170">
    <property type="entry name" value="Transcription_regulator"/>
</dbReference>
<organism evidence="2 3">
    <name type="scientific">Methanobacterium formicicum (strain DSM 3637 / PP1)</name>
    <dbReference type="NCBI Taxonomy" id="1204725"/>
    <lineage>
        <taxon>Archaea</taxon>
        <taxon>Methanobacteriati</taxon>
        <taxon>Methanobacteriota</taxon>
        <taxon>Methanomada group</taxon>
        <taxon>Methanobacteria</taxon>
        <taxon>Methanobacteriales</taxon>
        <taxon>Methanobacteriaceae</taxon>
        <taxon>Methanobacterium</taxon>
    </lineage>
</organism>
<evidence type="ECO:0000256" key="1">
    <source>
        <dbReference type="SAM" id="Phobius"/>
    </source>
</evidence>
<feature type="transmembrane region" description="Helical" evidence="1">
    <location>
        <begin position="35"/>
        <end position="55"/>
    </location>
</feature>
<reference evidence="2 3" key="1">
    <citation type="journal article" date="2012" name="J. Bacteriol.">
        <title>Draft genome sequence of Methanobacterium formicicum DSM 3637, an archaebacterium isolated from the methane producer amoeba Pelomyxa palustris.</title>
        <authorList>
            <person name="Gutierrez G."/>
        </authorList>
    </citation>
    <scope>NUCLEOTIDE SEQUENCE [LARGE SCALE GENOMIC DNA]</scope>
    <source>
        <strain evidence="3">DSM 3637 / PP1</strain>
    </source>
</reference>
<evidence type="ECO:0000313" key="2">
    <source>
        <dbReference type="EMBL" id="EKF86713.1"/>
    </source>
</evidence>
<dbReference type="Proteomes" id="UP000007360">
    <property type="component" value="Unassembled WGS sequence"/>
</dbReference>
<dbReference type="EMBL" id="AMPO01000001">
    <property type="protein sequence ID" value="EKF86713.1"/>
    <property type="molecule type" value="Genomic_DNA"/>
</dbReference>
<feature type="transmembrane region" description="Helical" evidence="1">
    <location>
        <begin position="61"/>
        <end position="84"/>
    </location>
</feature>
<feature type="transmembrane region" description="Helical" evidence="1">
    <location>
        <begin position="171"/>
        <end position="188"/>
    </location>
</feature>
<keyword evidence="3" id="KW-1185">Reference proteome</keyword>
<dbReference type="InterPro" id="IPR007404">
    <property type="entry name" value="YdjM-like"/>
</dbReference>
<accession>K2R2E8</accession>
<dbReference type="AlphaFoldDB" id="K2R2E8"/>
<dbReference type="RefSeq" id="WP_004029269.1">
    <property type="nucleotide sequence ID" value="NZ_AMPO01000001.1"/>
</dbReference>
<dbReference type="Pfam" id="PF04307">
    <property type="entry name" value="YdjM"/>
    <property type="match status" value="1"/>
</dbReference>
<evidence type="ECO:0008006" key="4">
    <source>
        <dbReference type="Google" id="ProtNLM"/>
    </source>
</evidence>
<name>K2R2E8_METFP</name>